<accession>A0ABW9UTB4</accession>
<dbReference type="InterPro" id="IPR029044">
    <property type="entry name" value="Nucleotide-diphossugar_trans"/>
</dbReference>
<protein>
    <recommendedName>
        <fullName evidence="3">Glycosyltransferase</fullName>
    </recommendedName>
</protein>
<comment type="caution">
    <text evidence="1">The sequence shown here is derived from an EMBL/GenBank/DDBJ whole genome shotgun (WGS) entry which is preliminary data.</text>
</comment>
<evidence type="ECO:0000313" key="1">
    <source>
        <dbReference type="EMBL" id="MWV55177.1"/>
    </source>
</evidence>
<dbReference type="Gene3D" id="3.90.550.10">
    <property type="entry name" value="Spore Coat Polysaccharide Biosynthesis Protein SpsA, Chain A"/>
    <property type="match status" value="1"/>
</dbReference>
<dbReference type="SUPFAM" id="SSF53448">
    <property type="entry name" value="Nucleotide-diphospho-sugar transferases"/>
    <property type="match status" value="1"/>
</dbReference>
<gene>
    <name evidence="1" type="ORF">GJ685_08945</name>
</gene>
<dbReference type="EMBL" id="WUBZ01000058">
    <property type="protein sequence ID" value="MWV55177.1"/>
    <property type="molecule type" value="Genomic_DNA"/>
</dbReference>
<organism evidence="1 2">
    <name type="scientific">Chlorobium phaeovibrioides</name>
    <dbReference type="NCBI Taxonomy" id="1094"/>
    <lineage>
        <taxon>Bacteria</taxon>
        <taxon>Pseudomonadati</taxon>
        <taxon>Chlorobiota</taxon>
        <taxon>Chlorobiia</taxon>
        <taxon>Chlorobiales</taxon>
        <taxon>Chlorobiaceae</taxon>
        <taxon>Chlorobium/Pelodictyon group</taxon>
        <taxon>Chlorobium</taxon>
    </lineage>
</organism>
<sequence length="225" mass="25771">MIHTCIPYAPKETGKNLGAAYNTFMAMLPEGDWACFLDHDAMFTTADWYPQLESIVNTLPETHPGAGLLTVCTNRIGNDEQIIFRKSSREARNHDIHFHRAIGKKRQEEYGRQLRAAKHFISGVVMLLSKKVWQQTAGFTDGFLKVDIDMDRQVRALGYTTFIMDGVYCYHYYRADGQTGEARGYAPDKNLPPVILEGYKKSWYPNVLGQTRQFGKRIMKNINPR</sequence>
<dbReference type="Proteomes" id="UP000489351">
    <property type="component" value="Unassembled WGS sequence"/>
</dbReference>
<reference evidence="1 2" key="1">
    <citation type="submission" date="2019-11" db="EMBL/GenBank/DDBJ databases">
        <title>Green- and brown-colored morphotypes of Chlorobia in the stratified aquatic ecosystems of Kandalaksha Gulf (White Sea): A model for study of the accessory genome evolution.</title>
        <authorList>
            <person name="Grouzdev D.S."/>
        </authorList>
    </citation>
    <scope>NUCLEOTIDE SEQUENCE [LARGE SCALE GENOMIC DNA]</scope>
    <source>
        <strain evidence="1 2">ZM</strain>
    </source>
</reference>
<proteinExistence type="predicted"/>
<dbReference type="RefSeq" id="WP_160460336.1">
    <property type="nucleotide sequence ID" value="NZ_WUBZ01000058.1"/>
</dbReference>
<name>A0ABW9UTB4_CHLPH</name>
<evidence type="ECO:0000313" key="2">
    <source>
        <dbReference type="Proteomes" id="UP000489351"/>
    </source>
</evidence>
<evidence type="ECO:0008006" key="3">
    <source>
        <dbReference type="Google" id="ProtNLM"/>
    </source>
</evidence>
<keyword evidence="2" id="KW-1185">Reference proteome</keyword>